<dbReference type="Proteomes" id="UP000663879">
    <property type="component" value="Unassembled WGS sequence"/>
</dbReference>
<dbReference type="PANTHER" id="PTHR19303:SF73">
    <property type="entry name" value="PROTEIN PDC2"/>
    <property type="match status" value="1"/>
</dbReference>
<dbReference type="EMBL" id="CAJNOC010006364">
    <property type="protein sequence ID" value="CAF1076189.1"/>
    <property type="molecule type" value="Genomic_DNA"/>
</dbReference>
<proteinExistence type="predicted"/>
<dbReference type="OrthoDB" id="9909311at2759"/>
<name>A0A814MBA0_9BILA</name>
<keyword evidence="3" id="KW-1185">Reference proteome</keyword>
<protein>
    <recommendedName>
        <fullName evidence="1">DDE-1 domain-containing protein</fullName>
    </recommendedName>
</protein>
<dbReference type="Gene3D" id="3.30.420.10">
    <property type="entry name" value="Ribonuclease H-like superfamily/Ribonuclease H"/>
    <property type="match status" value="1"/>
</dbReference>
<dbReference type="Pfam" id="PF03184">
    <property type="entry name" value="DDE_1"/>
    <property type="match status" value="1"/>
</dbReference>
<evidence type="ECO:0000313" key="3">
    <source>
        <dbReference type="Proteomes" id="UP000663879"/>
    </source>
</evidence>
<comment type="caution">
    <text evidence="2">The sequence shown here is derived from an EMBL/GenBank/DDBJ whole genome shotgun (WGS) entry which is preliminary data.</text>
</comment>
<accession>A0A814MBA0</accession>
<dbReference type="PANTHER" id="PTHR19303">
    <property type="entry name" value="TRANSPOSON"/>
    <property type="match status" value="1"/>
</dbReference>
<evidence type="ECO:0000313" key="2">
    <source>
        <dbReference type="EMBL" id="CAF1076189.1"/>
    </source>
</evidence>
<evidence type="ECO:0000259" key="1">
    <source>
        <dbReference type="Pfam" id="PF03184"/>
    </source>
</evidence>
<dbReference type="AlphaFoldDB" id="A0A814MBA0"/>
<gene>
    <name evidence="2" type="ORF">OXX778_LOCUS19973</name>
</gene>
<dbReference type="GO" id="GO:0003677">
    <property type="term" value="F:DNA binding"/>
    <property type="evidence" value="ECO:0007669"/>
    <property type="project" value="TreeGrafter"/>
</dbReference>
<reference evidence="2" key="1">
    <citation type="submission" date="2021-02" db="EMBL/GenBank/DDBJ databases">
        <authorList>
            <person name="Nowell W R."/>
        </authorList>
    </citation>
    <scope>NUCLEOTIDE SEQUENCE</scope>
    <source>
        <strain evidence="2">Ploen Becks lab</strain>
    </source>
</reference>
<dbReference type="InterPro" id="IPR036397">
    <property type="entry name" value="RNaseH_sf"/>
</dbReference>
<dbReference type="InterPro" id="IPR050863">
    <property type="entry name" value="CenT-Element_Derived"/>
</dbReference>
<sequence length="358" mass="40986">MKKFEPASSNLEKARTQNNIFDVQVIRNEIDVLRAVVEKYELRNIFNLDETALFYRLQPNKTLASKALNGTRTSKDRFSVAVCSNADGSDKRRLVVIGKFAKPWCFGKFDPSTIVEYYSNAKAWMTSKIFNIWLTGFNKKMRNENREVLLLLDNASSHKVEGEYSNVKVYYLPPNTTSMLQLMDAGIIKTLKSYYKNNLVKHLLSKIEVESAWSRVSSKTISNCFLHCQYFSKNQENRSNDLVSEQANTKFELKTNMEKFNSIVNVAKSDVISVEEFLDCDDLLPTGEKLSVDDIVQLVKDDEGSKEDENDVVDVNNNNEEREINHKDALLSLTNLESFFSNSSSFTTKDVDLLNHLK</sequence>
<feature type="domain" description="DDE-1" evidence="1">
    <location>
        <begin position="75"/>
        <end position="236"/>
    </location>
</feature>
<dbReference type="GO" id="GO:0005634">
    <property type="term" value="C:nucleus"/>
    <property type="evidence" value="ECO:0007669"/>
    <property type="project" value="TreeGrafter"/>
</dbReference>
<organism evidence="2 3">
    <name type="scientific">Brachionus calyciflorus</name>
    <dbReference type="NCBI Taxonomy" id="104777"/>
    <lineage>
        <taxon>Eukaryota</taxon>
        <taxon>Metazoa</taxon>
        <taxon>Spiralia</taxon>
        <taxon>Gnathifera</taxon>
        <taxon>Rotifera</taxon>
        <taxon>Eurotatoria</taxon>
        <taxon>Monogononta</taxon>
        <taxon>Pseudotrocha</taxon>
        <taxon>Ploima</taxon>
        <taxon>Brachionidae</taxon>
        <taxon>Brachionus</taxon>
    </lineage>
</organism>
<dbReference type="InterPro" id="IPR004875">
    <property type="entry name" value="DDE_SF_endonuclease_dom"/>
</dbReference>